<comment type="caution">
    <text evidence="1">The sequence shown here is derived from an EMBL/GenBank/DDBJ whole genome shotgun (WGS) entry which is preliminary data.</text>
</comment>
<dbReference type="GO" id="GO:0003677">
    <property type="term" value="F:DNA binding"/>
    <property type="evidence" value="ECO:0007669"/>
    <property type="project" value="InterPro"/>
</dbReference>
<dbReference type="Gene3D" id="1.10.10.10">
    <property type="entry name" value="Winged helix-like DNA-binding domain superfamily/Winged helix DNA-binding domain"/>
    <property type="match status" value="1"/>
</dbReference>
<dbReference type="SUPFAM" id="SSF46894">
    <property type="entry name" value="C-terminal effector domain of the bipartite response regulators"/>
    <property type="match status" value="1"/>
</dbReference>
<reference evidence="1 2" key="1">
    <citation type="journal article" date="2019" name="Appl. Environ. Microbiol.">
        <title>Environmental Evidence and Genomic Insight of Iron-oxidizing Bacteria Preference Towards More Corrosion Resistant Stainless Steel at Higher Salinities.</title>
        <authorList>
            <person name="Garrison C.E."/>
            <person name="Price K.A."/>
            <person name="Field E.K."/>
        </authorList>
    </citation>
    <scope>NUCLEOTIDE SEQUENCE [LARGE SCALE GENOMIC DNA]</scope>
    <source>
        <strain evidence="1 2">P3</strain>
    </source>
</reference>
<dbReference type="AlphaFoldDB" id="A0A5R9GJS7"/>
<proteinExistence type="predicted"/>
<dbReference type="Proteomes" id="UP000306585">
    <property type="component" value="Unassembled WGS sequence"/>
</dbReference>
<evidence type="ECO:0000313" key="2">
    <source>
        <dbReference type="Proteomes" id="UP000306585"/>
    </source>
</evidence>
<dbReference type="InterPro" id="IPR036388">
    <property type="entry name" value="WH-like_DNA-bd_sf"/>
</dbReference>
<dbReference type="InterPro" id="IPR016032">
    <property type="entry name" value="Sig_transdc_resp-reg_C-effctor"/>
</dbReference>
<evidence type="ECO:0000313" key="1">
    <source>
        <dbReference type="EMBL" id="TLS65475.1"/>
    </source>
</evidence>
<sequence length="381" mass="42623">MRVRLFNRLIKEIYSLCLNNGKLQAVLRDLASYCNCKSAAIEVINLSNMHAFCQWCDGLGESETYRYVNFFAGFKPWLPGILRIEASGCGGEIYLYRGDEPVRIEAGGTQWLTPAPGELVGILFREGDFLIHFVIMADEDRSADGSTILQAVSLIFPHVNEAFRIFHELETLRNYSKGFEQTMDHLSSGILLFDGESRVCYQNRQAHHDLASTSLCSVVAGQLYGASPESTRRLRDMVVQAIEHGRLGRKKLGMMTLQHGFSEDPQLALVAIPLHPDVLSMLEERMGIYAAILIGRTDRNSRINPEVLQLLYGLTQSEARLAVCLADGRTLDQYCTDHGIRLSTARGYLKLIFQKTDTKRQAELVALLRGVPVVASHQVCP</sequence>
<keyword evidence="2" id="KW-1185">Reference proteome</keyword>
<dbReference type="RefSeq" id="WP_138240222.1">
    <property type="nucleotide sequence ID" value="NZ_VBRY01000016.1"/>
</dbReference>
<accession>A0A5R9GJS7</accession>
<dbReference type="EMBL" id="VBRY01000016">
    <property type="protein sequence ID" value="TLS65475.1"/>
    <property type="molecule type" value="Genomic_DNA"/>
</dbReference>
<protein>
    <submittedName>
        <fullName evidence="1">Helix-turn-helix transcriptional regulator</fullName>
    </submittedName>
</protein>
<gene>
    <name evidence="1" type="ORF">FEF65_12820</name>
</gene>
<organism evidence="1 2">
    <name type="scientific">Mariprofundus erugo</name>
    <dbReference type="NCBI Taxonomy" id="2528639"/>
    <lineage>
        <taxon>Bacteria</taxon>
        <taxon>Pseudomonadati</taxon>
        <taxon>Pseudomonadota</taxon>
        <taxon>Candidatius Mariprofundia</taxon>
        <taxon>Mariprofundales</taxon>
        <taxon>Mariprofundaceae</taxon>
        <taxon>Mariprofundus</taxon>
    </lineage>
</organism>
<name>A0A5R9GJS7_9PROT</name>
<dbReference type="GO" id="GO:0006355">
    <property type="term" value="P:regulation of DNA-templated transcription"/>
    <property type="evidence" value="ECO:0007669"/>
    <property type="project" value="InterPro"/>
</dbReference>